<dbReference type="EMBL" id="FNID01000057">
    <property type="protein sequence ID" value="SDO11657.1"/>
    <property type="molecule type" value="Genomic_DNA"/>
</dbReference>
<dbReference type="GO" id="GO:0005886">
    <property type="term" value="C:plasma membrane"/>
    <property type="evidence" value="ECO:0007669"/>
    <property type="project" value="UniProtKB-SubCell"/>
</dbReference>
<reference evidence="10 11" key="1">
    <citation type="submission" date="2016-10" db="EMBL/GenBank/DDBJ databases">
        <authorList>
            <person name="de Groot N.N."/>
        </authorList>
    </citation>
    <scope>NUCLEOTIDE SEQUENCE [LARGE SCALE GENOMIC DNA]</scope>
    <source>
        <strain evidence="10 11">CGMCC 1.5012</strain>
    </source>
</reference>
<gene>
    <name evidence="10" type="ORF">SAMN05192585_1575</name>
</gene>
<keyword evidence="4 8" id="KW-1003">Cell membrane</keyword>
<feature type="transmembrane region" description="Helical" evidence="8">
    <location>
        <begin position="111"/>
        <end position="135"/>
    </location>
</feature>
<feature type="transmembrane region" description="Helical" evidence="8">
    <location>
        <begin position="263"/>
        <end position="284"/>
    </location>
</feature>
<dbReference type="Gene3D" id="1.10.3720.10">
    <property type="entry name" value="MetI-like"/>
    <property type="match status" value="1"/>
</dbReference>
<dbReference type="CDD" id="cd06261">
    <property type="entry name" value="TM_PBP2"/>
    <property type="match status" value="1"/>
</dbReference>
<feature type="transmembrane region" description="Helical" evidence="8">
    <location>
        <begin position="21"/>
        <end position="46"/>
    </location>
</feature>
<evidence type="ECO:0000259" key="9">
    <source>
        <dbReference type="PROSITE" id="PS50928"/>
    </source>
</evidence>
<keyword evidence="5 8" id="KW-0812">Transmembrane</keyword>
<proteinExistence type="inferred from homology"/>
<keyword evidence="3" id="KW-0813">Transport</keyword>
<evidence type="ECO:0000256" key="8">
    <source>
        <dbReference type="RuleBase" id="RU363043"/>
    </source>
</evidence>
<protein>
    <recommendedName>
        <fullName evidence="8">Phosphate transport system permease protein PstA</fullName>
    </recommendedName>
</protein>
<sequence>MSEQKSAATILGRRPRVSDRVLKALIFLSAGITVLLLAGILIYILVRGFPNLSWEFLSTAPSTLKKRFGILPSIINTLYMIVITLVISTPIGVGAAIYLTEYAKQGRFIRLIEFTIETLAGIPSIIYGLFGAIFFGTLLQLGYSILSGAFTLTIMVLPLIIRTTEEALKTVPASYREGALGMGATKWYMIRTVILPSSLPGIITAVILSIGRIVGESAALLYTAGSVTNLPANWLTHPASSGATLTVQMYFAVSEGRYIEQGFGIALVLMVIVLLINGLTKVLAGRAGSKAKG</sequence>
<keyword evidence="11" id="KW-1185">Reference proteome</keyword>
<dbReference type="PANTHER" id="PTHR43470">
    <property type="entry name" value="PHOSPHATE TRANSPORT SYSTEM PERMEASE PROTEIN PSTA-RELATED"/>
    <property type="match status" value="1"/>
</dbReference>
<dbReference type="InterPro" id="IPR005672">
    <property type="entry name" value="Phosphate_PstA"/>
</dbReference>
<evidence type="ECO:0000256" key="2">
    <source>
        <dbReference type="ARBA" id="ARBA00007069"/>
    </source>
</evidence>
<keyword evidence="6 8" id="KW-1133">Transmembrane helix</keyword>
<dbReference type="Pfam" id="PF00528">
    <property type="entry name" value="BPD_transp_1"/>
    <property type="match status" value="1"/>
</dbReference>
<dbReference type="Proteomes" id="UP000199182">
    <property type="component" value="Unassembled WGS sequence"/>
</dbReference>
<dbReference type="STRING" id="258515.SAMN05192585_1575"/>
<dbReference type="PANTHER" id="PTHR43470:SF3">
    <property type="entry name" value="PHOSPHATE TRANSPORT SYSTEM PERMEASE PROTEIN PSTA-RELATED"/>
    <property type="match status" value="1"/>
</dbReference>
<accession>A0A1H0GXP2</accession>
<dbReference type="NCBIfam" id="TIGR00974">
    <property type="entry name" value="3a0107s02c"/>
    <property type="match status" value="1"/>
</dbReference>
<dbReference type="GO" id="GO:0035435">
    <property type="term" value="P:phosphate ion transmembrane transport"/>
    <property type="evidence" value="ECO:0007669"/>
    <property type="project" value="InterPro"/>
</dbReference>
<dbReference type="AlphaFoldDB" id="A0A1H0GXP2"/>
<keyword evidence="7 8" id="KW-0472">Membrane</keyword>
<evidence type="ECO:0000256" key="1">
    <source>
        <dbReference type="ARBA" id="ARBA00004651"/>
    </source>
</evidence>
<dbReference type="SUPFAM" id="SSF161098">
    <property type="entry name" value="MetI-like"/>
    <property type="match status" value="1"/>
</dbReference>
<organism evidence="10 11">
    <name type="scientific">Acetanaerobacterium elongatum</name>
    <dbReference type="NCBI Taxonomy" id="258515"/>
    <lineage>
        <taxon>Bacteria</taxon>
        <taxon>Bacillati</taxon>
        <taxon>Bacillota</taxon>
        <taxon>Clostridia</taxon>
        <taxon>Eubacteriales</taxon>
        <taxon>Oscillospiraceae</taxon>
        <taxon>Acetanaerobacterium</taxon>
    </lineage>
</organism>
<evidence type="ECO:0000256" key="7">
    <source>
        <dbReference type="ARBA" id="ARBA00023136"/>
    </source>
</evidence>
<name>A0A1H0GXP2_9FIRM</name>
<evidence type="ECO:0000313" key="11">
    <source>
        <dbReference type="Proteomes" id="UP000199182"/>
    </source>
</evidence>
<dbReference type="RefSeq" id="WP_092643620.1">
    <property type="nucleotide sequence ID" value="NZ_FNID01000057.1"/>
</dbReference>
<feature type="transmembrane region" description="Helical" evidence="8">
    <location>
        <begin position="78"/>
        <end position="99"/>
    </location>
</feature>
<evidence type="ECO:0000256" key="4">
    <source>
        <dbReference type="ARBA" id="ARBA00022475"/>
    </source>
</evidence>
<feature type="transmembrane region" description="Helical" evidence="8">
    <location>
        <begin position="141"/>
        <end position="161"/>
    </location>
</feature>
<dbReference type="PROSITE" id="PS50928">
    <property type="entry name" value="ABC_TM1"/>
    <property type="match status" value="1"/>
</dbReference>
<dbReference type="InterPro" id="IPR035906">
    <property type="entry name" value="MetI-like_sf"/>
</dbReference>
<dbReference type="InterPro" id="IPR000515">
    <property type="entry name" value="MetI-like"/>
</dbReference>
<evidence type="ECO:0000256" key="5">
    <source>
        <dbReference type="ARBA" id="ARBA00022692"/>
    </source>
</evidence>
<feature type="transmembrane region" description="Helical" evidence="8">
    <location>
        <begin position="193"/>
        <end position="214"/>
    </location>
</feature>
<dbReference type="OrthoDB" id="9785113at2"/>
<dbReference type="GO" id="GO:0005315">
    <property type="term" value="F:phosphate transmembrane transporter activity"/>
    <property type="evidence" value="ECO:0007669"/>
    <property type="project" value="InterPro"/>
</dbReference>
<comment type="similarity">
    <text evidence="2 8">Belongs to the binding-protein-dependent transport system permease family. CysTW subfamily.</text>
</comment>
<feature type="domain" description="ABC transmembrane type-1" evidence="9">
    <location>
        <begin position="74"/>
        <end position="280"/>
    </location>
</feature>
<evidence type="ECO:0000256" key="6">
    <source>
        <dbReference type="ARBA" id="ARBA00022989"/>
    </source>
</evidence>
<comment type="subcellular location">
    <subcellularLocation>
        <location evidence="1 8">Cell membrane</location>
        <topology evidence="1 8">Multi-pass membrane protein</topology>
    </subcellularLocation>
</comment>
<evidence type="ECO:0000313" key="10">
    <source>
        <dbReference type="EMBL" id="SDO11657.1"/>
    </source>
</evidence>
<evidence type="ECO:0000256" key="3">
    <source>
        <dbReference type="ARBA" id="ARBA00022448"/>
    </source>
</evidence>